<name>A0A1G2EVH2_9BACT</name>
<sequence>MFFVFSTQIREKGDIVGQGWGNLNPFPDPKQTAVVIKGSASLNEVREAAKTLVEILEAPNEQRTPEWHLALRQNLQRIRSLASQALG</sequence>
<evidence type="ECO:0000313" key="2">
    <source>
        <dbReference type="Proteomes" id="UP000177486"/>
    </source>
</evidence>
<accession>A0A1G2EVH2</accession>
<comment type="caution">
    <text evidence="1">The sequence shown here is derived from an EMBL/GenBank/DDBJ whole genome shotgun (WGS) entry which is preliminary data.</text>
</comment>
<organism evidence="1 2">
    <name type="scientific">Candidatus Niyogibacteria bacterium RIFCSPLOWO2_01_FULL_45_48</name>
    <dbReference type="NCBI Taxonomy" id="1801724"/>
    <lineage>
        <taxon>Bacteria</taxon>
        <taxon>Candidatus Niyogiibacteriota</taxon>
    </lineage>
</organism>
<gene>
    <name evidence="1" type="ORF">A2931_00740</name>
</gene>
<protein>
    <submittedName>
        <fullName evidence="1">Uncharacterized protein</fullName>
    </submittedName>
</protein>
<reference evidence="1 2" key="1">
    <citation type="journal article" date="2016" name="Nat. Commun.">
        <title>Thousands of microbial genomes shed light on interconnected biogeochemical processes in an aquifer system.</title>
        <authorList>
            <person name="Anantharaman K."/>
            <person name="Brown C.T."/>
            <person name="Hug L.A."/>
            <person name="Sharon I."/>
            <person name="Castelle C.J."/>
            <person name="Probst A.J."/>
            <person name="Thomas B.C."/>
            <person name="Singh A."/>
            <person name="Wilkins M.J."/>
            <person name="Karaoz U."/>
            <person name="Brodie E.L."/>
            <person name="Williams K.H."/>
            <person name="Hubbard S.S."/>
            <person name="Banfield J.F."/>
        </authorList>
    </citation>
    <scope>NUCLEOTIDE SEQUENCE [LARGE SCALE GENOMIC DNA]</scope>
</reference>
<dbReference type="AlphaFoldDB" id="A0A1G2EVH2"/>
<dbReference type="Proteomes" id="UP000177486">
    <property type="component" value="Unassembled WGS sequence"/>
</dbReference>
<evidence type="ECO:0000313" key="1">
    <source>
        <dbReference type="EMBL" id="OGZ29805.1"/>
    </source>
</evidence>
<proteinExistence type="predicted"/>
<dbReference type="EMBL" id="MHMQ01000032">
    <property type="protein sequence ID" value="OGZ29805.1"/>
    <property type="molecule type" value="Genomic_DNA"/>
</dbReference>